<feature type="compositionally biased region" description="Pro residues" evidence="1">
    <location>
        <begin position="38"/>
        <end position="50"/>
    </location>
</feature>
<protein>
    <submittedName>
        <fullName evidence="3">Uncharacterized protein</fullName>
    </submittedName>
</protein>
<evidence type="ECO:0000256" key="2">
    <source>
        <dbReference type="SAM" id="SignalP"/>
    </source>
</evidence>
<feature type="chain" id="PRO_5041996538" evidence="2">
    <location>
        <begin position="27"/>
        <end position="131"/>
    </location>
</feature>
<proteinExistence type="predicted"/>
<evidence type="ECO:0000313" key="4">
    <source>
        <dbReference type="Proteomes" id="UP001200034"/>
    </source>
</evidence>
<name>A0AAD4KCG7_9MUSC</name>
<evidence type="ECO:0000256" key="1">
    <source>
        <dbReference type="SAM" id="MobiDB-lite"/>
    </source>
</evidence>
<keyword evidence="4" id="KW-1185">Reference proteome</keyword>
<keyword evidence="2" id="KW-0732">Signal</keyword>
<dbReference type="AlphaFoldDB" id="A0AAD4KCG7"/>
<dbReference type="EMBL" id="JAJJHW010000095">
    <property type="protein sequence ID" value="KAH8387426.1"/>
    <property type="molecule type" value="Genomic_DNA"/>
</dbReference>
<organism evidence="3 4">
    <name type="scientific">Drosophila rubida</name>
    <dbReference type="NCBI Taxonomy" id="30044"/>
    <lineage>
        <taxon>Eukaryota</taxon>
        <taxon>Metazoa</taxon>
        <taxon>Ecdysozoa</taxon>
        <taxon>Arthropoda</taxon>
        <taxon>Hexapoda</taxon>
        <taxon>Insecta</taxon>
        <taxon>Pterygota</taxon>
        <taxon>Neoptera</taxon>
        <taxon>Endopterygota</taxon>
        <taxon>Diptera</taxon>
        <taxon>Brachycera</taxon>
        <taxon>Muscomorpha</taxon>
        <taxon>Ephydroidea</taxon>
        <taxon>Drosophilidae</taxon>
        <taxon>Drosophila</taxon>
    </lineage>
</organism>
<evidence type="ECO:0000313" key="3">
    <source>
        <dbReference type="EMBL" id="KAH8387426.1"/>
    </source>
</evidence>
<dbReference type="Proteomes" id="UP001200034">
    <property type="component" value="Unassembled WGS sequence"/>
</dbReference>
<gene>
    <name evidence="3" type="ORF">KR093_007010</name>
</gene>
<comment type="caution">
    <text evidence="3">The sequence shown here is derived from an EMBL/GenBank/DDBJ whole genome shotgun (WGS) entry which is preliminary data.</text>
</comment>
<reference evidence="3" key="1">
    <citation type="journal article" date="2021" name="Mol. Ecol. Resour.">
        <title>Phylogenomic analyses of the genus Drosophila reveals genomic signals of climate adaptation.</title>
        <authorList>
            <person name="Li F."/>
            <person name="Rane R.V."/>
            <person name="Luria V."/>
            <person name="Xiong Z."/>
            <person name="Chen J."/>
            <person name="Li Z."/>
            <person name="Catullo R.A."/>
            <person name="Griffin P.C."/>
            <person name="Schiffer M."/>
            <person name="Pearce S."/>
            <person name="Lee S.F."/>
            <person name="McElroy K."/>
            <person name="Stocker A."/>
            <person name="Shirriffs J."/>
            <person name="Cockerell F."/>
            <person name="Coppin C."/>
            <person name="Sgro C.M."/>
            <person name="Karger A."/>
            <person name="Cain J.W."/>
            <person name="Weber J.A."/>
            <person name="Santpere G."/>
            <person name="Kirschner M.W."/>
            <person name="Hoffmann A.A."/>
            <person name="Oakeshott J.G."/>
            <person name="Zhang G."/>
        </authorList>
    </citation>
    <scope>NUCLEOTIDE SEQUENCE</scope>
    <source>
        <strain evidence="3">BGI-SZ-2011g</strain>
    </source>
</reference>
<accession>A0AAD4KCG7</accession>
<sequence>MTPQRQQLQILLLGLWLCLSLGAVQAHRVQREASAAPEPAPAPAPAPGPEPLVDETLTIRKEKGGIYISDATTTAKPLGIVSVKSRAIAMDRGLCLERSRYHPHYPKCHNYCKRLEHWIGQCWRESCHCIS</sequence>
<feature type="signal peptide" evidence="2">
    <location>
        <begin position="1"/>
        <end position="26"/>
    </location>
</feature>
<feature type="region of interest" description="Disordered" evidence="1">
    <location>
        <begin position="32"/>
        <end position="53"/>
    </location>
</feature>